<proteinExistence type="predicted"/>
<accession>A0A7V3E7Q4</accession>
<feature type="region of interest" description="Disordered" evidence="1">
    <location>
        <begin position="359"/>
        <end position="433"/>
    </location>
</feature>
<feature type="compositionally biased region" description="Acidic residues" evidence="1">
    <location>
        <begin position="381"/>
        <end position="396"/>
    </location>
</feature>
<name>A0A7V3E7Q4_9BACT</name>
<protein>
    <submittedName>
        <fullName evidence="2">Uncharacterized protein</fullName>
    </submittedName>
</protein>
<dbReference type="EMBL" id="DSUJ01000008">
    <property type="protein sequence ID" value="HFI91577.1"/>
    <property type="molecule type" value="Genomic_DNA"/>
</dbReference>
<organism evidence="2">
    <name type="scientific">Ignavibacterium album</name>
    <dbReference type="NCBI Taxonomy" id="591197"/>
    <lineage>
        <taxon>Bacteria</taxon>
        <taxon>Pseudomonadati</taxon>
        <taxon>Ignavibacteriota</taxon>
        <taxon>Ignavibacteria</taxon>
        <taxon>Ignavibacteriales</taxon>
        <taxon>Ignavibacteriaceae</taxon>
        <taxon>Ignavibacterium</taxon>
    </lineage>
</organism>
<dbReference type="Gene3D" id="2.60.40.10">
    <property type="entry name" value="Immunoglobulins"/>
    <property type="match status" value="1"/>
</dbReference>
<reference evidence="2" key="1">
    <citation type="journal article" date="2020" name="mSystems">
        <title>Genome- and Community-Level Interaction Insights into Carbon Utilization and Element Cycling Functions of Hydrothermarchaeota in Hydrothermal Sediment.</title>
        <authorList>
            <person name="Zhou Z."/>
            <person name="Liu Y."/>
            <person name="Xu W."/>
            <person name="Pan J."/>
            <person name="Luo Z.H."/>
            <person name="Li M."/>
        </authorList>
    </citation>
    <scope>NUCLEOTIDE SEQUENCE [LARGE SCALE GENOMIC DNA]</scope>
    <source>
        <strain evidence="2">SpSt-479</strain>
    </source>
</reference>
<comment type="caution">
    <text evidence="2">The sequence shown here is derived from an EMBL/GenBank/DDBJ whole genome shotgun (WGS) entry which is preliminary data.</text>
</comment>
<sequence length="1148" mass="129446">MSKLTLKFFHLTLIGLFFISTLFAQETIEQRRQREHQAVIDYIQTNHPNYPVNPNPVKTSALKYSGPKGLSKLNAFEDRKRYLMNGNNVTCEIWNYGGIGPGYPGANLRELLAMVWKDAPYIFQFTPLVAAKVKSEPGDTIFIVSDGLYDYDRPQLRERDPATGLWWTFEPLPGYADPDQEFMASNPAFDSDRDGKPDSWPREWYNSTLGEYVWPGYLKVGENNADLEVYWAMDDRDNKEFKYYPFSNDTTRKGLGVQIDGRAFQWSNSLAANSIFFVWTITNVSDKDLDSVVFGIYGDPDVGGTDNDDDNGFFIKPYGDDVQNIPVYARSMVYFWDPDMTGDRGVGLGYLGCKFLESPGNPNDGIDNDGDGIVDERQDDGIDNDGDWNPETDDVGIDGIPNTGDEGEGDGIPTRGRRLPDGRPDPLAPGEPNFEYTDLDEADQIGLTSFNSESWATSLAIGNDADIWNRVQPGNFSEITNNEDIVFIFGSGKISLKKGETKRISMAFLFGDNLQDLLVTAETVQDIYNKNYRFFRPPDLPTLTAIPGDKKVTLFWDTKAEESIDPITGKDFEGYVIYRSTRPDFADIQKITDGRASTFLYDPLKDVNGFDAKYDLQNNWRGYHPVPYQGRGIHYYLGDDTGLRHYFVDSNNVLNGQTYYYAVVAYDHGDSLGIPPTETTKKINVDPITSQLIFDKNTVQVIPGPRASGYEAPAINQSNVLQTSGIGNGRVDFIILDDLSVVDENYTLTFSDSLKLQDTTILKKNYSLIGEKPVTENIFLYDTKFASLSHPNIINDQTLQVKDKQGTIYTLGTDFIINFEKGAIRRTDNSSMPSNQEYTIIYKYYPVYQSTALNGEDENPVFDGIKLIVDDFETLRFDENRSKWSRSDLNIPAFVGLSSLGAANRKALYPADYIITFSDTYIDSAKYFKLGSPLTTIQVKYKVEEVTSGIPRRIWTVLKENTIIDTAWSRGDEIIFYKPGANAISTDTLTWGIIFGQMTASDSAMPRNGDQFFFYTQRPFSRNDAFRLTTKAGFVNNDLAKSRLDNIYVVPNPYVAANEIEPGNRLPDKNRGERRIYFENLPPKCTIRIFTLSGELVTTLEHDSGMDNGREFWNLLNRDGFSVAYGIYLAHIDAPGIGEKLLKFALIK</sequence>
<evidence type="ECO:0000256" key="1">
    <source>
        <dbReference type="SAM" id="MobiDB-lite"/>
    </source>
</evidence>
<dbReference type="AlphaFoldDB" id="A0A7V3E7Q4"/>
<gene>
    <name evidence="2" type="ORF">ENS31_08640</name>
</gene>
<dbReference type="InterPro" id="IPR013783">
    <property type="entry name" value="Ig-like_fold"/>
</dbReference>
<evidence type="ECO:0000313" key="2">
    <source>
        <dbReference type="EMBL" id="HFI91577.1"/>
    </source>
</evidence>